<dbReference type="InterPro" id="IPR052345">
    <property type="entry name" value="Rad_response_metalloprotease"/>
</dbReference>
<name>A0A1M5KHN8_9BACT</name>
<organism evidence="2 3">
    <name type="scientific">Fodinibius roseus</name>
    <dbReference type="NCBI Taxonomy" id="1194090"/>
    <lineage>
        <taxon>Bacteria</taxon>
        <taxon>Pseudomonadati</taxon>
        <taxon>Balneolota</taxon>
        <taxon>Balneolia</taxon>
        <taxon>Balneolales</taxon>
        <taxon>Balneolaceae</taxon>
        <taxon>Fodinibius</taxon>
    </lineage>
</organism>
<dbReference type="AlphaFoldDB" id="A0A1M5KHN8"/>
<dbReference type="Proteomes" id="UP000184041">
    <property type="component" value="Unassembled WGS sequence"/>
</dbReference>
<dbReference type="STRING" id="1194090.SAMN05443144_1329"/>
<evidence type="ECO:0000313" key="3">
    <source>
        <dbReference type="Proteomes" id="UP000184041"/>
    </source>
</evidence>
<sequence>MVEINPKTKQLIDKHTKSLTEEFYKGNTTALLKIIEDEELNLHINNYEDHFDGMLVWDQTQFHIHLNEAKGNLPTTKRGRFTLAHELGHYFIEPHRQGLKRGLISPHPSNLSLIHSERIEKEADKFAASLLMPQEKLRDFTGGREFSLEIIKEISNEFQVSLTSAVIRFAEIGTHEVLAVFSSKNQVKWFCKSDDFPYLEFKFDVGGELPPTTVAGEFYRKKDSRYTVVELVDIEDWFYWKEGAPEYQMYEQCFYSDLYEFTISLIWFE</sequence>
<feature type="domain" description="IrrE N-terminal-like" evidence="1">
    <location>
        <begin position="76"/>
        <end position="168"/>
    </location>
</feature>
<evidence type="ECO:0000259" key="1">
    <source>
        <dbReference type="Pfam" id="PF06114"/>
    </source>
</evidence>
<dbReference type="OrthoDB" id="9794834at2"/>
<evidence type="ECO:0000313" key="2">
    <source>
        <dbReference type="EMBL" id="SHG51989.1"/>
    </source>
</evidence>
<keyword evidence="3" id="KW-1185">Reference proteome</keyword>
<dbReference type="PANTHER" id="PTHR43236">
    <property type="entry name" value="ANTITOXIN HIGA1"/>
    <property type="match status" value="1"/>
</dbReference>
<reference evidence="2 3" key="1">
    <citation type="submission" date="2016-11" db="EMBL/GenBank/DDBJ databases">
        <authorList>
            <person name="Jaros S."/>
            <person name="Januszkiewicz K."/>
            <person name="Wedrychowicz H."/>
        </authorList>
    </citation>
    <scope>NUCLEOTIDE SEQUENCE [LARGE SCALE GENOMIC DNA]</scope>
    <source>
        <strain evidence="2 3">DSM 21986</strain>
    </source>
</reference>
<accession>A0A1M5KHN8</accession>
<proteinExistence type="predicted"/>
<protein>
    <recommendedName>
        <fullName evidence="1">IrrE N-terminal-like domain-containing protein</fullName>
    </recommendedName>
</protein>
<gene>
    <name evidence="2" type="ORF">SAMN05443144_1329</name>
</gene>
<dbReference type="Gene3D" id="1.10.10.2910">
    <property type="match status" value="1"/>
</dbReference>
<dbReference type="Pfam" id="PF06114">
    <property type="entry name" value="Peptidase_M78"/>
    <property type="match status" value="1"/>
</dbReference>
<dbReference type="RefSeq" id="WP_073068207.1">
    <property type="nucleotide sequence ID" value="NZ_FQUS01000032.1"/>
</dbReference>
<dbReference type="InterPro" id="IPR010359">
    <property type="entry name" value="IrrE_HExxH"/>
</dbReference>
<dbReference type="PANTHER" id="PTHR43236:SF1">
    <property type="entry name" value="BLL7220 PROTEIN"/>
    <property type="match status" value="1"/>
</dbReference>
<dbReference type="EMBL" id="FQUS01000032">
    <property type="protein sequence ID" value="SHG51989.1"/>
    <property type="molecule type" value="Genomic_DNA"/>
</dbReference>